<feature type="transmembrane region" description="Helical" evidence="1">
    <location>
        <begin position="281"/>
        <end position="299"/>
    </location>
</feature>
<feature type="transmembrane region" description="Helical" evidence="1">
    <location>
        <begin position="116"/>
        <end position="144"/>
    </location>
</feature>
<name>A0A7J5BD28_9MICO</name>
<organism evidence="3 4">
    <name type="scientific">Gulosibacter chungangensis</name>
    <dbReference type="NCBI Taxonomy" id="979746"/>
    <lineage>
        <taxon>Bacteria</taxon>
        <taxon>Bacillati</taxon>
        <taxon>Actinomycetota</taxon>
        <taxon>Actinomycetes</taxon>
        <taxon>Micrococcales</taxon>
        <taxon>Microbacteriaceae</taxon>
        <taxon>Gulosibacter</taxon>
    </lineage>
</organism>
<dbReference type="PANTHER" id="PTHR30590:SF3">
    <property type="entry name" value="HYPOTHETICAL MEMBRANE SPANNING PROTEIN"/>
    <property type="match status" value="1"/>
</dbReference>
<sequence>MSNPAAVTAANAPTGALRPTPWSRLRDFGRPPRFMGLDLARAIAIIGMAGAHMASFGEVNIWQPETYLGVVHGRSSILFAVLAGISVAIMTGRTNIPEREQMPRLRGKLFGRGVMIFLFGIFCELLAVPVAVILTFYGVLYIVVMPFLRLSVGALLTIAVVIAVFGPTITAVLVAAGLGGGGFDFLIAGFYPLAVWLPLMLVGLAIGRLPLSSWRVAAGLASVGAGISVLAYGVSAALNGAEGAAVEGPFNSDAVELRTPGEVVVHSLIASYPHSGGTLEIFGSGGLVIAVIGVCLLLARPLRWPLIPVAALGSMPLTSYTGHLVIIVLVWGPWNLPHSSAAWAWTVLGLVLGCTVWMMLFGRGPLEGIVKVASDAMVADARPVQQVTESVKKPI</sequence>
<reference evidence="3 4" key="1">
    <citation type="submission" date="2019-09" db="EMBL/GenBank/DDBJ databases">
        <title>Phylogeny of genus Pseudoclavibacter and closely related genus.</title>
        <authorList>
            <person name="Li Y."/>
        </authorList>
    </citation>
    <scope>NUCLEOTIDE SEQUENCE [LARGE SCALE GENOMIC DNA]</scope>
    <source>
        <strain evidence="3 4">KCTC 13959</strain>
    </source>
</reference>
<gene>
    <name evidence="3" type="ORF">F8O05_03895</name>
</gene>
<evidence type="ECO:0000313" key="4">
    <source>
        <dbReference type="Proteomes" id="UP000433493"/>
    </source>
</evidence>
<keyword evidence="1" id="KW-1133">Transmembrane helix</keyword>
<evidence type="ECO:0000259" key="2">
    <source>
        <dbReference type="Pfam" id="PF07786"/>
    </source>
</evidence>
<dbReference type="EMBL" id="WBKB01000002">
    <property type="protein sequence ID" value="KAB1643952.1"/>
    <property type="molecule type" value="Genomic_DNA"/>
</dbReference>
<dbReference type="InterPro" id="IPR012429">
    <property type="entry name" value="HGSNAT_cat"/>
</dbReference>
<dbReference type="OrthoDB" id="4966979at2"/>
<dbReference type="PANTHER" id="PTHR30590">
    <property type="entry name" value="INNER MEMBRANE PROTEIN"/>
    <property type="match status" value="1"/>
</dbReference>
<dbReference type="InterPro" id="IPR052529">
    <property type="entry name" value="Bact_Transport_Assoc"/>
</dbReference>
<dbReference type="RefSeq" id="WP_158051456.1">
    <property type="nucleotide sequence ID" value="NZ_WBKB01000002.1"/>
</dbReference>
<protein>
    <submittedName>
        <fullName evidence="3">DUF1624 domain-containing protein</fullName>
    </submittedName>
</protein>
<dbReference type="Proteomes" id="UP000433493">
    <property type="component" value="Unassembled WGS sequence"/>
</dbReference>
<dbReference type="AlphaFoldDB" id="A0A7J5BD28"/>
<keyword evidence="1" id="KW-0472">Membrane</keyword>
<evidence type="ECO:0000313" key="3">
    <source>
        <dbReference type="EMBL" id="KAB1643952.1"/>
    </source>
</evidence>
<feature type="transmembrane region" description="Helical" evidence="1">
    <location>
        <begin position="39"/>
        <end position="57"/>
    </location>
</feature>
<accession>A0A7J5BD28</accession>
<feature type="transmembrane region" description="Helical" evidence="1">
    <location>
        <begin position="343"/>
        <end position="361"/>
    </location>
</feature>
<feature type="transmembrane region" description="Helical" evidence="1">
    <location>
        <begin position="185"/>
        <end position="206"/>
    </location>
</feature>
<feature type="transmembrane region" description="Helical" evidence="1">
    <location>
        <begin position="306"/>
        <end position="331"/>
    </location>
</feature>
<feature type="domain" description="Heparan-alpha-glucosaminide N-acetyltransferase catalytic" evidence="2">
    <location>
        <begin position="33"/>
        <end position="215"/>
    </location>
</feature>
<keyword evidence="1" id="KW-0812">Transmembrane</keyword>
<feature type="transmembrane region" description="Helical" evidence="1">
    <location>
        <begin position="77"/>
        <end position="96"/>
    </location>
</feature>
<feature type="transmembrane region" description="Helical" evidence="1">
    <location>
        <begin position="150"/>
        <end position="178"/>
    </location>
</feature>
<keyword evidence="4" id="KW-1185">Reference proteome</keyword>
<proteinExistence type="predicted"/>
<comment type="caution">
    <text evidence="3">The sequence shown here is derived from an EMBL/GenBank/DDBJ whole genome shotgun (WGS) entry which is preliminary data.</text>
</comment>
<evidence type="ECO:0000256" key="1">
    <source>
        <dbReference type="SAM" id="Phobius"/>
    </source>
</evidence>
<dbReference type="Pfam" id="PF07786">
    <property type="entry name" value="HGSNAT_cat"/>
    <property type="match status" value="1"/>
</dbReference>